<dbReference type="OrthoDB" id="2664633at2"/>
<evidence type="ECO:0000313" key="2">
    <source>
        <dbReference type="Proteomes" id="UP000310406"/>
    </source>
</evidence>
<gene>
    <name evidence="1" type="ORF">EZV76_04100</name>
</gene>
<proteinExistence type="predicted"/>
<dbReference type="Proteomes" id="UP000310406">
    <property type="component" value="Unassembled WGS sequence"/>
</dbReference>
<evidence type="ECO:0000313" key="1">
    <source>
        <dbReference type="EMBL" id="THV61519.1"/>
    </source>
</evidence>
<reference evidence="1 2" key="1">
    <citation type="submission" date="2019-03" db="EMBL/GenBank/DDBJ databases">
        <title>Muricauda SCR12 sp.nov, a marine bacterium isolated from Pacific Ocean:the Okinawa trough.</title>
        <authorList>
            <person name="Liu L."/>
        </authorList>
    </citation>
    <scope>NUCLEOTIDE SEQUENCE [LARGE SCALE GENOMIC DNA]</scope>
    <source>
        <strain evidence="1 2">SCR12</strain>
    </source>
</reference>
<sequence length="117" mass="13567">MGHEEEGEQMGEFVVKNKNDFIIFLEEGNSNAGLQHIIERHWNDKELMKYFVSQNDMIDKLFKTIKDKSYLTKNIVPMNGKNNLEFTLEIILSDGKNKNFLLATGDNGYIVTFHPIK</sequence>
<dbReference type="AlphaFoldDB" id="A0A4S8S0J3"/>
<accession>A0A4S8S0J3</accession>
<organism evidence="1 2">
    <name type="scientific">Flagellimonas alvinocaridis</name>
    <dbReference type="NCBI Taxonomy" id="2530200"/>
    <lineage>
        <taxon>Bacteria</taxon>
        <taxon>Pseudomonadati</taxon>
        <taxon>Bacteroidota</taxon>
        <taxon>Flavobacteriia</taxon>
        <taxon>Flavobacteriales</taxon>
        <taxon>Flavobacteriaceae</taxon>
        <taxon>Flagellimonas</taxon>
    </lineage>
</organism>
<dbReference type="EMBL" id="SNTZ01000001">
    <property type="protein sequence ID" value="THV61519.1"/>
    <property type="molecule type" value="Genomic_DNA"/>
</dbReference>
<keyword evidence="2" id="KW-1185">Reference proteome</keyword>
<dbReference type="RefSeq" id="WP_136565296.1">
    <property type="nucleotide sequence ID" value="NZ_SNTZ01000001.1"/>
</dbReference>
<comment type="caution">
    <text evidence="1">The sequence shown here is derived from an EMBL/GenBank/DDBJ whole genome shotgun (WGS) entry which is preliminary data.</text>
</comment>
<protein>
    <submittedName>
        <fullName evidence="1">Uncharacterized protein</fullName>
    </submittedName>
</protein>
<name>A0A4S8S0J3_9FLAO</name>